<dbReference type="Gene3D" id="3.40.1050.10">
    <property type="entry name" value="Carbonic anhydrase"/>
    <property type="match status" value="1"/>
</dbReference>
<comment type="cofactor">
    <cofactor evidence="6">
        <name>Zn(2+)</name>
        <dbReference type="ChEBI" id="CHEBI:29105"/>
    </cofactor>
    <text evidence="6">Binds 1 zinc ion per subunit.</text>
</comment>
<proteinExistence type="inferred from homology"/>
<dbReference type="GO" id="GO:0015976">
    <property type="term" value="P:carbon utilization"/>
    <property type="evidence" value="ECO:0007669"/>
    <property type="project" value="InterPro"/>
</dbReference>
<gene>
    <name evidence="9" type="primary">mtcA2_1</name>
    <name evidence="9" type="ORF">Q31b_05000</name>
</gene>
<comment type="catalytic activity">
    <reaction evidence="5 7">
        <text>hydrogencarbonate + H(+) = CO2 + H2O</text>
        <dbReference type="Rhea" id="RHEA:10748"/>
        <dbReference type="ChEBI" id="CHEBI:15377"/>
        <dbReference type="ChEBI" id="CHEBI:15378"/>
        <dbReference type="ChEBI" id="CHEBI:16526"/>
        <dbReference type="ChEBI" id="CHEBI:17544"/>
        <dbReference type="EC" id="4.2.1.1"/>
    </reaction>
</comment>
<dbReference type="Pfam" id="PF00484">
    <property type="entry name" value="Pro_CA"/>
    <property type="match status" value="1"/>
</dbReference>
<keyword evidence="10" id="KW-1185">Reference proteome</keyword>
<feature type="binding site" evidence="6">
    <location>
        <position position="114"/>
    </location>
    <ligand>
        <name>Zn(2+)</name>
        <dbReference type="ChEBI" id="CHEBI:29105"/>
    </ligand>
</feature>
<dbReference type="SMART" id="SM00947">
    <property type="entry name" value="Pro_CA"/>
    <property type="match status" value="1"/>
</dbReference>
<dbReference type="PANTHER" id="PTHR11002:SF79">
    <property type="entry name" value="CARBONIC ANHYDRASE 2"/>
    <property type="match status" value="1"/>
</dbReference>
<name>A0A5C6E921_9BACT</name>
<dbReference type="InterPro" id="IPR015892">
    <property type="entry name" value="Carbonic_anhydrase_CS"/>
</dbReference>
<feature type="binding site" evidence="6">
    <location>
        <position position="168"/>
    </location>
    <ligand>
        <name>Zn(2+)</name>
        <dbReference type="ChEBI" id="CHEBI:29105"/>
    </ligand>
</feature>
<comment type="similarity">
    <text evidence="1 7">Belongs to the beta-class carbonic anhydrase family.</text>
</comment>
<dbReference type="Proteomes" id="UP000315471">
    <property type="component" value="Unassembled WGS sequence"/>
</dbReference>
<accession>A0A5C6E921</accession>
<dbReference type="GO" id="GO:0004089">
    <property type="term" value="F:carbonate dehydratase activity"/>
    <property type="evidence" value="ECO:0007669"/>
    <property type="project" value="UniProtKB-UniRule"/>
</dbReference>
<feature type="binding site" evidence="6">
    <location>
        <position position="165"/>
    </location>
    <ligand>
        <name>Zn(2+)</name>
        <dbReference type="ChEBI" id="CHEBI:29105"/>
    </ligand>
</feature>
<evidence type="ECO:0000256" key="5">
    <source>
        <dbReference type="ARBA" id="ARBA00048348"/>
    </source>
</evidence>
<dbReference type="EMBL" id="SJPY01000001">
    <property type="protein sequence ID" value="TWU45328.1"/>
    <property type="molecule type" value="Genomic_DNA"/>
</dbReference>
<evidence type="ECO:0000256" key="3">
    <source>
        <dbReference type="ARBA" id="ARBA00022833"/>
    </source>
</evidence>
<evidence type="ECO:0000256" key="8">
    <source>
        <dbReference type="SAM" id="Phobius"/>
    </source>
</evidence>
<evidence type="ECO:0000256" key="4">
    <source>
        <dbReference type="ARBA" id="ARBA00023239"/>
    </source>
</evidence>
<dbReference type="PROSITE" id="PS00704">
    <property type="entry name" value="PROK_CO2_ANHYDRASE_1"/>
    <property type="match status" value="1"/>
</dbReference>
<dbReference type="InterPro" id="IPR001765">
    <property type="entry name" value="Carbonic_anhydrase"/>
</dbReference>
<dbReference type="PANTHER" id="PTHR11002">
    <property type="entry name" value="CARBONIC ANHYDRASE"/>
    <property type="match status" value="1"/>
</dbReference>
<evidence type="ECO:0000313" key="9">
    <source>
        <dbReference type="EMBL" id="TWU45328.1"/>
    </source>
</evidence>
<dbReference type="PROSITE" id="PS00705">
    <property type="entry name" value="PROK_CO2_ANHYDRASE_2"/>
    <property type="match status" value="1"/>
</dbReference>
<dbReference type="CDD" id="cd03378">
    <property type="entry name" value="beta_CA_cladeC"/>
    <property type="match status" value="1"/>
</dbReference>
<evidence type="ECO:0000313" key="10">
    <source>
        <dbReference type="Proteomes" id="UP000315471"/>
    </source>
</evidence>
<protein>
    <recommendedName>
        <fullName evidence="2 7">Carbonic anhydrase</fullName>
        <ecNumber evidence="2 7">4.2.1.1</ecNumber>
    </recommendedName>
    <alternativeName>
        <fullName evidence="7">Carbonate dehydratase</fullName>
    </alternativeName>
</protein>
<keyword evidence="8" id="KW-0472">Membrane</keyword>
<evidence type="ECO:0000256" key="2">
    <source>
        <dbReference type="ARBA" id="ARBA00012925"/>
    </source>
</evidence>
<organism evidence="9 10">
    <name type="scientific">Novipirellula aureliae</name>
    <dbReference type="NCBI Taxonomy" id="2527966"/>
    <lineage>
        <taxon>Bacteria</taxon>
        <taxon>Pseudomonadati</taxon>
        <taxon>Planctomycetota</taxon>
        <taxon>Planctomycetia</taxon>
        <taxon>Pirellulales</taxon>
        <taxon>Pirellulaceae</taxon>
        <taxon>Novipirellula</taxon>
    </lineage>
</organism>
<feature type="binding site" evidence="6">
    <location>
        <position position="112"/>
    </location>
    <ligand>
        <name>Zn(2+)</name>
        <dbReference type="ChEBI" id="CHEBI:29105"/>
    </ligand>
</feature>
<keyword evidence="6" id="KW-0479">Metal-binding</keyword>
<keyword evidence="3 6" id="KW-0862">Zinc</keyword>
<keyword evidence="8" id="KW-1133">Transmembrane helix</keyword>
<evidence type="ECO:0000256" key="7">
    <source>
        <dbReference type="RuleBase" id="RU003956"/>
    </source>
</evidence>
<comment type="caution">
    <text evidence="9">The sequence shown here is derived from an EMBL/GenBank/DDBJ whole genome shotgun (WGS) entry which is preliminary data.</text>
</comment>
<keyword evidence="8" id="KW-0812">Transmembrane</keyword>
<comment type="function">
    <text evidence="7">Reversible hydration of carbon dioxide.</text>
</comment>
<dbReference type="AlphaFoldDB" id="A0A5C6E921"/>
<sequence length="260" mass="28237" precursor="true">MNYCCLPSVCRAPHIGHLNRFAFLTAMLLVSGLAPLVAAPPTALPEKESETNPVEHKAAKSGENVSAEVALAMLKEGNKRFLSGKSEHPHEDPDWRSKLKSGQKPFATILGCSDSRVTPELIFDEGLGDLFVIRVAGNIVDDDVLASIEYAVANLDTHLVVVLGHEKCGAVTAAMQHLSSGGPRELTSLVQHIHDEIREHHDGEPDVGPSTDIDTAVHKNTRCSQRALKLSPELKRVSETHAVKIVGAIYDLDGRVRWLD</sequence>
<dbReference type="InterPro" id="IPR036874">
    <property type="entry name" value="Carbonic_anhydrase_sf"/>
</dbReference>
<dbReference type="GO" id="GO:0008270">
    <property type="term" value="F:zinc ion binding"/>
    <property type="evidence" value="ECO:0007669"/>
    <property type="project" value="UniProtKB-UniRule"/>
</dbReference>
<feature type="transmembrane region" description="Helical" evidence="8">
    <location>
        <begin position="21"/>
        <end position="39"/>
    </location>
</feature>
<dbReference type="RefSeq" id="WP_197170774.1">
    <property type="nucleotide sequence ID" value="NZ_SJPY01000001.1"/>
</dbReference>
<reference evidence="9 10" key="1">
    <citation type="submission" date="2019-02" db="EMBL/GenBank/DDBJ databases">
        <title>Deep-cultivation of Planctomycetes and their phenomic and genomic characterization uncovers novel biology.</title>
        <authorList>
            <person name="Wiegand S."/>
            <person name="Jogler M."/>
            <person name="Boedeker C."/>
            <person name="Pinto D."/>
            <person name="Vollmers J."/>
            <person name="Rivas-Marin E."/>
            <person name="Kohn T."/>
            <person name="Peeters S.H."/>
            <person name="Heuer A."/>
            <person name="Rast P."/>
            <person name="Oberbeckmann S."/>
            <person name="Bunk B."/>
            <person name="Jeske O."/>
            <person name="Meyerdierks A."/>
            <person name="Storesund J.E."/>
            <person name="Kallscheuer N."/>
            <person name="Luecker S."/>
            <person name="Lage O.M."/>
            <person name="Pohl T."/>
            <person name="Merkel B.J."/>
            <person name="Hornburger P."/>
            <person name="Mueller R.-W."/>
            <person name="Bruemmer F."/>
            <person name="Labrenz M."/>
            <person name="Spormann A.M."/>
            <person name="Op Den Camp H."/>
            <person name="Overmann J."/>
            <person name="Amann R."/>
            <person name="Jetten M.S.M."/>
            <person name="Mascher T."/>
            <person name="Medema M.H."/>
            <person name="Devos D.P."/>
            <person name="Kaster A.-K."/>
            <person name="Ovreas L."/>
            <person name="Rohde M."/>
            <person name="Galperin M.Y."/>
            <person name="Jogler C."/>
        </authorList>
    </citation>
    <scope>NUCLEOTIDE SEQUENCE [LARGE SCALE GENOMIC DNA]</scope>
    <source>
        <strain evidence="9 10">Q31b</strain>
    </source>
</reference>
<keyword evidence="4 7" id="KW-0456">Lyase</keyword>
<dbReference type="EC" id="4.2.1.1" evidence="2 7"/>
<evidence type="ECO:0000256" key="1">
    <source>
        <dbReference type="ARBA" id="ARBA00006217"/>
    </source>
</evidence>
<dbReference type="SUPFAM" id="SSF53056">
    <property type="entry name" value="beta-carbonic anhydrase, cab"/>
    <property type="match status" value="1"/>
</dbReference>
<evidence type="ECO:0000256" key="6">
    <source>
        <dbReference type="PIRSR" id="PIRSR601765-1"/>
    </source>
</evidence>